<dbReference type="InterPro" id="IPR034660">
    <property type="entry name" value="DinB/YfiT-like"/>
</dbReference>
<keyword evidence="3" id="KW-1185">Reference proteome</keyword>
<dbReference type="InterPro" id="IPR017517">
    <property type="entry name" value="Maleyloyr_isom"/>
</dbReference>
<evidence type="ECO:0000313" key="2">
    <source>
        <dbReference type="EMBL" id="NYD56285.1"/>
    </source>
</evidence>
<dbReference type="PANTHER" id="PTHR40758:SF1">
    <property type="entry name" value="CONSERVED PROTEIN"/>
    <property type="match status" value="1"/>
</dbReference>
<organism evidence="2 3">
    <name type="scientific">Nocardioides marinisabuli</name>
    <dbReference type="NCBI Taxonomy" id="419476"/>
    <lineage>
        <taxon>Bacteria</taxon>
        <taxon>Bacillati</taxon>
        <taxon>Actinomycetota</taxon>
        <taxon>Actinomycetes</taxon>
        <taxon>Propionibacteriales</taxon>
        <taxon>Nocardioidaceae</taxon>
        <taxon>Nocardioides</taxon>
    </lineage>
</organism>
<reference evidence="2 3" key="1">
    <citation type="submission" date="2020-07" db="EMBL/GenBank/DDBJ databases">
        <title>Sequencing the genomes of 1000 actinobacteria strains.</title>
        <authorList>
            <person name="Klenk H.-P."/>
        </authorList>
    </citation>
    <scope>NUCLEOTIDE SEQUENCE [LARGE SCALE GENOMIC DNA]</scope>
    <source>
        <strain evidence="2 3">DSM 18965</strain>
    </source>
</reference>
<evidence type="ECO:0000313" key="3">
    <source>
        <dbReference type="Proteomes" id="UP000516957"/>
    </source>
</evidence>
<feature type="domain" description="Mycothiol-dependent maleylpyruvate isomerase metal-binding" evidence="1">
    <location>
        <begin position="12"/>
        <end position="126"/>
    </location>
</feature>
<dbReference type="RefSeq" id="WP_179614213.1">
    <property type="nucleotide sequence ID" value="NZ_CP059163.1"/>
</dbReference>
<gene>
    <name evidence="2" type="ORF">BKA08_000523</name>
</gene>
<dbReference type="AlphaFoldDB" id="A0A7Y9F054"/>
<dbReference type="InterPro" id="IPR024344">
    <property type="entry name" value="MDMPI_metal-binding"/>
</dbReference>
<dbReference type="Proteomes" id="UP000516957">
    <property type="component" value="Unassembled WGS sequence"/>
</dbReference>
<dbReference type="EMBL" id="JACCBE010000001">
    <property type="protein sequence ID" value="NYD56285.1"/>
    <property type="molecule type" value="Genomic_DNA"/>
</dbReference>
<proteinExistence type="predicted"/>
<comment type="caution">
    <text evidence="2">The sequence shown here is derived from an EMBL/GenBank/DDBJ whole genome shotgun (WGS) entry which is preliminary data.</text>
</comment>
<dbReference type="GO" id="GO:0046872">
    <property type="term" value="F:metal ion binding"/>
    <property type="evidence" value="ECO:0007669"/>
    <property type="project" value="InterPro"/>
</dbReference>
<dbReference type="NCBIfam" id="TIGR03083">
    <property type="entry name" value="maleylpyruvate isomerase family mycothiol-dependent enzyme"/>
    <property type="match status" value="1"/>
</dbReference>
<evidence type="ECO:0000259" key="1">
    <source>
        <dbReference type="Pfam" id="PF11716"/>
    </source>
</evidence>
<dbReference type="Pfam" id="PF11716">
    <property type="entry name" value="MDMPI_N"/>
    <property type="match status" value="1"/>
</dbReference>
<accession>A0A7Y9F054</accession>
<sequence length="226" mass="24739">MPHDWNRLLQTTTERLAGLVDDADPAAPVPGCPDWCAADLVEHVGGVYQWAAHVVRTGDPEVHPVPAPTDLGELPVWFRGHVEELVRVLTGTDPDQETWTFGRGRGTAGWWTRRQTLETTLHTFDLLDSQGRAGEWDVPAPLAWEAVREVVTLFYPRQLRMGRIDPLPGTLLLTPTDLDDEPVAVGDGRPVVELNAPAGELALLAYRRRTSDDPAAAALLALGLTP</sequence>
<dbReference type="PANTHER" id="PTHR40758">
    <property type="entry name" value="CONSERVED PROTEIN"/>
    <property type="match status" value="1"/>
</dbReference>
<name>A0A7Y9F054_9ACTN</name>
<dbReference type="SUPFAM" id="SSF109854">
    <property type="entry name" value="DinB/YfiT-like putative metalloenzymes"/>
    <property type="match status" value="1"/>
</dbReference>
<dbReference type="GO" id="GO:0005886">
    <property type="term" value="C:plasma membrane"/>
    <property type="evidence" value="ECO:0007669"/>
    <property type="project" value="TreeGrafter"/>
</dbReference>
<protein>
    <submittedName>
        <fullName evidence="2">Uncharacterized protein (TIGR03083 family)</fullName>
    </submittedName>
</protein>